<organism evidence="1 2">
    <name type="scientific">Stereocaulon virgatum</name>
    <dbReference type="NCBI Taxonomy" id="373712"/>
    <lineage>
        <taxon>Eukaryota</taxon>
        <taxon>Fungi</taxon>
        <taxon>Dikarya</taxon>
        <taxon>Ascomycota</taxon>
        <taxon>Pezizomycotina</taxon>
        <taxon>Lecanoromycetes</taxon>
        <taxon>OSLEUM clade</taxon>
        <taxon>Lecanoromycetidae</taxon>
        <taxon>Lecanorales</taxon>
        <taxon>Lecanorineae</taxon>
        <taxon>Stereocaulaceae</taxon>
        <taxon>Stereocaulon</taxon>
    </lineage>
</organism>
<sequence>MATASALPIWGGLLLVKIKCDDSLATANGTIAAISSDLATVYQDAKSHNPLPKKARSVFVLGYAQFYNTEAPQSDCSPSRLLPTPPVAITQQINSLVLSLNAHIQAAVNMTSVRYVEIDCGFNGHKMRDSNVYFQANLGFRPEMHPFILL</sequence>
<protein>
    <submittedName>
        <fullName evidence="1">Uncharacterized protein</fullName>
    </submittedName>
</protein>
<dbReference type="Proteomes" id="UP001590950">
    <property type="component" value="Unassembled WGS sequence"/>
</dbReference>
<evidence type="ECO:0000313" key="1">
    <source>
        <dbReference type="EMBL" id="KAL2037423.1"/>
    </source>
</evidence>
<comment type="caution">
    <text evidence="1">The sequence shown here is derived from an EMBL/GenBank/DDBJ whole genome shotgun (WGS) entry which is preliminary data.</text>
</comment>
<dbReference type="Gene3D" id="3.40.50.1110">
    <property type="entry name" value="SGNH hydrolase"/>
    <property type="match status" value="1"/>
</dbReference>
<proteinExistence type="predicted"/>
<dbReference type="EMBL" id="JBEFKJ010000041">
    <property type="protein sequence ID" value="KAL2037423.1"/>
    <property type="molecule type" value="Genomic_DNA"/>
</dbReference>
<reference evidence="1 2" key="1">
    <citation type="submission" date="2024-09" db="EMBL/GenBank/DDBJ databases">
        <title>Rethinking Asexuality: The Enigmatic Case of Functional Sexual Genes in Lepraria (Stereocaulaceae).</title>
        <authorList>
            <person name="Doellman M."/>
            <person name="Sun Y."/>
            <person name="Barcenas-Pena A."/>
            <person name="Lumbsch H.T."/>
            <person name="Grewe F."/>
        </authorList>
    </citation>
    <scope>NUCLEOTIDE SEQUENCE [LARGE SCALE GENOMIC DNA]</scope>
    <source>
        <strain evidence="1 2">Mercado 3170</strain>
    </source>
</reference>
<gene>
    <name evidence="1" type="ORF">N7G274_009908</name>
</gene>
<accession>A0ABR3ZVS9</accession>
<evidence type="ECO:0000313" key="2">
    <source>
        <dbReference type="Proteomes" id="UP001590950"/>
    </source>
</evidence>
<dbReference type="InterPro" id="IPR036514">
    <property type="entry name" value="SGNH_hydro_sf"/>
</dbReference>
<dbReference type="SUPFAM" id="SSF52266">
    <property type="entry name" value="SGNH hydrolase"/>
    <property type="match status" value="1"/>
</dbReference>
<name>A0ABR3ZVS9_9LECA</name>
<keyword evidence="2" id="KW-1185">Reference proteome</keyword>